<feature type="region of interest" description="Disordered" evidence="6">
    <location>
        <begin position="1"/>
        <end position="27"/>
    </location>
</feature>
<dbReference type="PANTHER" id="PTHR10799">
    <property type="entry name" value="SNF2/RAD54 HELICASE FAMILY"/>
    <property type="match status" value="1"/>
</dbReference>
<feature type="domain" description="Bromo" evidence="7">
    <location>
        <begin position="409"/>
        <end position="479"/>
    </location>
</feature>
<evidence type="ECO:0000313" key="8">
    <source>
        <dbReference type="EMBL" id="KAK2086682.1"/>
    </source>
</evidence>
<dbReference type="PROSITE" id="PS50014">
    <property type="entry name" value="BROMODOMAIN_2"/>
    <property type="match status" value="1"/>
</dbReference>
<dbReference type="Gene3D" id="3.40.50.300">
    <property type="entry name" value="P-loop containing nucleotide triphosphate hydrolases"/>
    <property type="match status" value="1"/>
</dbReference>
<evidence type="ECO:0000259" key="7">
    <source>
        <dbReference type="PROSITE" id="PS50014"/>
    </source>
</evidence>
<keyword evidence="9" id="KW-1185">Reference proteome</keyword>
<evidence type="ECO:0000256" key="2">
    <source>
        <dbReference type="ARBA" id="ARBA00007025"/>
    </source>
</evidence>
<dbReference type="Pfam" id="PF14619">
    <property type="entry name" value="SnAC"/>
    <property type="match status" value="1"/>
</dbReference>
<dbReference type="InterPro" id="IPR027417">
    <property type="entry name" value="P-loop_NTPase"/>
</dbReference>
<dbReference type="EMBL" id="JASSZA010000020">
    <property type="protein sequence ID" value="KAK2086682.1"/>
    <property type="molecule type" value="Genomic_DNA"/>
</dbReference>
<dbReference type="SMART" id="SM01314">
    <property type="entry name" value="SnAC"/>
    <property type="match status" value="1"/>
</dbReference>
<evidence type="ECO:0000313" key="9">
    <source>
        <dbReference type="Proteomes" id="UP001266305"/>
    </source>
</evidence>
<dbReference type="PROSITE" id="PS00633">
    <property type="entry name" value="BROMODOMAIN_1"/>
    <property type="match status" value="1"/>
</dbReference>
<name>A0ABQ9TPI9_SAGOE</name>
<dbReference type="Pfam" id="PF00439">
    <property type="entry name" value="Bromodomain"/>
    <property type="match status" value="1"/>
</dbReference>
<evidence type="ECO:0000256" key="3">
    <source>
        <dbReference type="ARBA" id="ARBA00023117"/>
    </source>
</evidence>
<keyword evidence="3 5" id="KW-0103">Bromodomain</keyword>
<protein>
    <recommendedName>
        <fullName evidence="7">Bromo domain-containing protein</fullName>
    </recommendedName>
</protein>
<feature type="compositionally biased region" description="Basic and acidic residues" evidence="6">
    <location>
        <begin position="362"/>
        <end position="371"/>
    </location>
</feature>
<evidence type="ECO:0000256" key="1">
    <source>
        <dbReference type="ARBA" id="ARBA00004123"/>
    </source>
</evidence>
<dbReference type="PRINTS" id="PR00503">
    <property type="entry name" value="BROMODOMAIN"/>
</dbReference>
<dbReference type="Gene3D" id="1.20.920.10">
    <property type="entry name" value="Bromodomain-like"/>
    <property type="match status" value="1"/>
</dbReference>
<dbReference type="InterPro" id="IPR029295">
    <property type="entry name" value="SnAC"/>
</dbReference>
<dbReference type="SMART" id="SM00297">
    <property type="entry name" value="BROMO"/>
    <property type="match status" value="1"/>
</dbReference>
<accession>A0ABQ9TPI9</accession>
<evidence type="ECO:0000256" key="6">
    <source>
        <dbReference type="SAM" id="MobiDB-lite"/>
    </source>
</evidence>
<dbReference type="InterPro" id="IPR036427">
    <property type="entry name" value="Bromodomain-like_sf"/>
</dbReference>
<dbReference type="InterPro" id="IPR018359">
    <property type="entry name" value="Bromodomain_CS"/>
</dbReference>
<gene>
    <name evidence="8" type="ORF">P7K49_036107</name>
</gene>
<feature type="compositionally biased region" description="Low complexity" evidence="6">
    <location>
        <begin position="348"/>
        <end position="361"/>
    </location>
</feature>
<feature type="region of interest" description="Disordered" evidence="6">
    <location>
        <begin position="316"/>
        <end position="391"/>
    </location>
</feature>
<reference evidence="8 9" key="1">
    <citation type="submission" date="2023-05" db="EMBL/GenBank/DDBJ databases">
        <title>B98-5 Cell Line De Novo Hybrid Assembly: An Optical Mapping Approach.</title>
        <authorList>
            <person name="Kananen K."/>
            <person name="Auerbach J.A."/>
            <person name="Kautto E."/>
            <person name="Blachly J.S."/>
        </authorList>
    </citation>
    <scope>NUCLEOTIDE SEQUENCE [LARGE SCALE GENOMIC DNA]</scope>
    <source>
        <strain evidence="8">B95-8</strain>
        <tissue evidence="8">Cell line</tissue>
    </source>
</reference>
<evidence type="ECO:0000256" key="4">
    <source>
        <dbReference type="ARBA" id="ARBA00023242"/>
    </source>
</evidence>
<dbReference type="Proteomes" id="UP001266305">
    <property type="component" value="Unassembled WGS sequence"/>
</dbReference>
<feature type="compositionally biased region" description="Basic and acidic residues" evidence="6">
    <location>
        <begin position="18"/>
        <end position="27"/>
    </location>
</feature>
<comment type="similarity">
    <text evidence="2">Belongs to the SNF2/RAD54 helicase family.</text>
</comment>
<proteinExistence type="inferred from homology"/>
<dbReference type="SUPFAM" id="SSF47370">
    <property type="entry name" value="Bromodomain"/>
    <property type="match status" value="1"/>
</dbReference>
<dbReference type="SUPFAM" id="SSF52540">
    <property type="entry name" value="P-loop containing nucleoside triphosphate hydrolases"/>
    <property type="match status" value="1"/>
</dbReference>
<sequence>MSALQRDMQAKGVPLTEGSKKDKKGKDRTKTLMNTIVQLQKICNHPSLFQHSESFSEYFGFTGGIVQGLDWTEPWVNLSFSIKILPNSEQQTTKRCCFCQMTSLMTIVEDYFAYRGFKYLRLDGTTKVGGPGHAAENLQRAQLGVLHLPAQHLGGWRGARPELPVSRHCDHFDSDWNPHQDQRAQNQVHHTGQQKEERVLRLRTVNSVEENILAAAQYKLSVDQPVTQATMFDLKSSSHEHAILEQEEEEMKCRTTRPSTTEARVLEEDELPSWIKDHKEVELLTCEEEEEKMFGCGSRHRKEMDHSDSLREKLKETTGNDIHDPASSVAFKEHAGGDGRGCPAEGITTEAQATSATTSTRSCDHDDESKKQKQRGQPPAERLSPNPPNFTKKMKKIVDAVIKHKDSSSGCQLSEVFLQLPSRKELREYYELIGKPVDFKMIKEPIRNHRYRRLNDLEKDVMLLCQNAQTFDLEGSLICEDYRVLQSVFTSVWQKIEEDDREG</sequence>
<keyword evidence="4" id="KW-0539">Nucleus</keyword>
<dbReference type="InterPro" id="IPR001487">
    <property type="entry name" value="Bromodomain"/>
</dbReference>
<evidence type="ECO:0000256" key="5">
    <source>
        <dbReference type="PROSITE-ProRule" id="PRU00035"/>
    </source>
</evidence>
<organism evidence="8 9">
    <name type="scientific">Saguinus oedipus</name>
    <name type="common">Cotton-top tamarin</name>
    <name type="synonym">Oedipomidas oedipus</name>
    <dbReference type="NCBI Taxonomy" id="9490"/>
    <lineage>
        <taxon>Eukaryota</taxon>
        <taxon>Metazoa</taxon>
        <taxon>Chordata</taxon>
        <taxon>Craniata</taxon>
        <taxon>Vertebrata</taxon>
        <taxon>Euteleostomi</taxon>
        <taxon>Mammalia</taxon>
        <taxon>Eutheria</taxon>
        <taxon>Euarchontoglires</taxon>
        <taxon>Primates</taxon>
        <taxon>Haplorrhini</taxon>
        <taxon>Platyrrhini</taxon>
        <taxon>Cebidae</taxon>
        <taxon>Callitrichinae</taxon>
        <taxon>Saguinus</taxon>
    </lineage>
</organism>
<comment type="caution">
    <text evidence="8">The sequence shown here is derived from an EMBL/GenBank/DDBJ whole genome shotgun (WGS) entry which is preliminary data.</text>
</comment>
<comment type="subcellular location">
    <subcellularLocation>
        <location evidence="1">Nucleus</location>
    </subcellularLocation>
</comment>